<sequence length="212" mass="22491">MHIKESRNFTGKVVLTTGSSTGIGEGIVKLFSILGASVVITGRNETQIAKVAQEVQRLSPYKLKPLEVVVDLIKTDELTALFNKTIKTYGKAALQLIQLAVPYLRASNGSIISTSSIASQLPGVDPLAYGASKAALEFATKSLAVHPGYILTDGLKRFINPELLAKAAKLIPLKRIGQPLDVAKAVAFLASTDAQFITGANLVIDGGIVYML</sequence>
<organism evidence="1">
    <name type="scientific">Medioppia subpectinata</name>
    <dbReference type="NCBI Taxonomy" id="1979941"/>
    <lineage>
        <taxon>Eukaryota</taxon>
        <taxon>Metazoa</taxon>
        <taxon>Ecdysozoa</taxon>
        <taxon>Arthropoda</taxon>
        <taxon>Chelicerata</taxon>
        <taxon>Arachnida</taxon>
        <taxon>Acari</taxon>
        <taxon>Acariformes</taxon>
        <taxon>Sarcoptiformes</taxon>
        <taxon>Oribatida</taxon>
        <taxon>Brachypylina</taxon>
        <taxon>Oppioidea</taxon>
        <taxon>Oppiidae</taxon>
        <taxon>Medioppia</taxon>
    </lineage>
</organism>
<dbReference type="SUPFAM" id="SSF51735">
    <property type="entry name" value="NAD(P)-binding Rossmann-fold domains"/>
    <property type="match status" value="1"/>
</dbReference>
<dbReference type="InterPro" id="IPR036291">
    <property type="entry name" value="NAD(P)-bd_dom_sf"/>
</dbReference>
<dbReference type="Pfam" id="PF13561">
    <property type="entry name" value="adh_short_C2"/>
    <property type="match status" value="1"/>
</dbReference>
<proteinExistence type="predicted"/>
<dbReference type="PANTHER" id="PTHR43975">
    <property type="entry name" value="ZGC:101858"/>
    <property type="match status" value="1"/>
</dbReference>
<reference evidence="1" key="1">
    <citation type="submission" date="2020-11" db="EMBL/GenBank/DDBJ databases">
        <authorList>
            <person name="Tran Van P."/>
        </authorList>
    </citation>
    <scope>NUCLEOTIDE SEQUENCE</scope>
</reference>
<evidence type="ECO:0000313" key="1">
    <source>
        <dbReference type="EMBL" id="CAD7627521.1"/>
    </source>
</evidence>
<dbReference type="Pfam" id="PF00106">
    <property type="entry name" value="adh_short"/>
    <property type="match status" value="1"/>
</dbReference>
<accession>A0A7R9KQI8</accession>
<name>A0A7R9KQI8_9ACAR</name>
<dbReference type="OrthoDB" id="47007at2759"/>
<dbReference type="InterPro" id="IPR002347">
    <property type="entry name" value="SDR_fam"/>
</dbReference>
<dbReference type="Gene3D" id="3.40.50.720">
    <property type="entry name" value="NAD(P)-binding Rossmann-like Domain"/>
    <property type="match status" value="2"/>
</dbReference>
<dbReference type="PRINTS" id="PR00081">
    <property type="entry name" value="GDHRDH"/>
</dbReference>
<dbReference type="EMBL" id="OC859375">
    <property type="protein sequence ID" value="CAD7627521.1"/>
    <property type="molecule type" value="Genomic_DNA"/>
</dbReference>
<gene>
    <name evidence="1" type="ORF">OSB1V03_LOCUS7947</name>
</gene>
<protein>
    <submittedName>
        <fullName evidence="1">Uncharacterized protein</fullName>
    </submittedName>
</protein>
<dbReference type="AlphaFoldDB" id="A0A7R9KQI8"/>
<evidence type="ECO:0000313" key="2">
    <source>
        <dbReference type="Proteomes" id="UP000759131"/>
    </source>
</evidence>
<dbReference type="PANTHER" id="PTHR43975:SF2">
    <property type="entry name" value="EG:BACR7A4.14 PROTEIN-RELATED"/>
    <property type="match status" value="1"/>
</dbReference>
<dbReference type="Proteomes" id="UP000759131">
    <property type="component" value="Unassembled WGS sequence"/>
</dbReference>
<keyword evidence="2" id="KW-1185">Reference proteome</keyword>
<dbReference type="EMBL" id="CAJPIZ010004800">
    <property type="protein sequence ID" value="CAG2107951.1"/>
    <property type="molecule type" value="Genomic_DNA"/>
</dbReference>